<comment type="caution">
    <text evidence="3">The sequence shown here is derived from an EMBL/GenBank/DDBJ whole genome shotgun (WGS) entry which is preliminary data.</text>
</comment>
<reference evidence="3 4" key="1">
    <citation type="submission" date="2018-11" db="EMBL/GenBank/DDBJ databases">
        <title>Microbial catabolism of amino acid.</title>
        <authorList>
            <person name="Hibi M."/>
            <person name="Ogawa J."/>
        </authorList>
    </citation>
    <scope>NUCLEOTIDE SEQUENCE [LARGE SCALE GENOMIC DNA]</scope>
    <source>
        <strain evidence="3 4">C31-06</strain>
    </source>
</reference>
<organism evidence="3 4">
    <name type="scientific">Rhodococcus wratislaviensis</name>
    <name type="common">Tsukamurella wratislaviensis</name>
    <dbReference type="NCBI Taxonomy" id="44752"/>
    <lineage>
        <taxon>Bacteria</taxon>
        <taxon>Bacillati</taxon>
        <taxon>Actinomycetota</taxon>
        <taxon>Actinomycetes</taxon>
        <taxon>Mycobacteriales</taxon>
        <taxon>Nocardiaceae</taxon>
        <taxon>Rhodococcus</taxon>
    </lineage>
</organism>
<evidence type="ECO:0000259" key="2">
    <source>
        <dbReference type="Pfam" id="PF01526"/>
    </source>
</evidence>
<name>A0A402CB86_RHOWR</name>
<accession>A0A402CB86</accession>
<dbReference type="EMBL" id="BHYM01000038">
    <property type="protein sequence ID" value="GCE40890.1"/>
    <property type="molecule type" value="Genomic_DNA"/>
</dbReference>
<dbReference type="Proteomes" id="UP000287519">
    <property type="component" value="Unassembled WGS sequence"/>
</dbReference>
<keyword evidence="4" id="KW-1185">Reference proteome</keyword>
<sequence>MLAHIFVNRLPGRYLQHRHQSRDHRRRNRDRRPQPSAPAAGPGQPTHRHRPAVRADRLAADRAGQTHRIPGLLLAGSLKFGHASASLLVGKLSASDRQNTLAAALKAHGALRRKIYAARYLWDSAYRRKISRQLNKGESLHAL</sequence>
<gene>
    <name evidence="3" type="ORF">Rhow_004533</name>
</gene>
<dbReference type="InterPro" id="IPR002513">
    <property type="entry name" value="Tn3_Tnp_DDE_dom"/>
</dbReference>
<evidence type="ECO:0000313" key="3">
    <source>
        <dbReference type="EMBL" id="GCE40890.1"/>
    </source>
</evidence>
<feature type="region of interest" description="Disordered" evidence="1">
    <location>
        <begin position="13"/>
        <end position="61"/>
    </location>
</feature>
<proteinExistence type="predicted"/>
<dbReference type="GO" id="GO:0004803">
    <property type="term" value="F:transposase activity"/>
    <property type="evidence" value="ECO:0007669"/>
    <property type="project" value="InterPro"/>
</dbReference>
<protein>
    <submittedName>
        <fullName evidence="3">Transposase</fullName>
    </submittedName>
</protein>
<dbReference type="AlphaFoldDB" id="A0A402CB86"/>
<evidence type="ECO:0000256" key="1">
    <source>
        <dbReference type="SAM" id="MobiDB-lite"/>
    </source>
</evidence>
<feature type="domain" description="Tn3 transposase DDE" evidence="2">
    <location>
        <begin position="74"/>
        <end position="143"/>
    </location>
</feature>
<feature type="compositionally biased region" description="Basic residues" evidence="1">
    <location>
        <begin position="15"/>
        <end position="30"/>
    </location>
</feature>
<dbReference type="GO" id="GO:0006313">
    <property type="term" value="P:DNA transposition"/>
    <property type="evidence" value="ECO:0007669"/>
    <property type="project" value="InterPro"/>
</dbReference>
<evidence type="ECO:0000313" key="4">
    <source>
        <dbReference type="Proteomes" id="UP000287519"/>
    </source>
</evidence>
<dbReference type="Pfam" id="PF01526">
    <property type="entry name" value="DDE_Tnp_Tn3"/>
    <property type="match status" value="1"/>
</dbReference>